<feature type="transmembrane region" description="Helical" evidence="6">
    <location>
        <begin position="82"/>
        <end position="107"/>
    </location>
</feature>
<gene>
    <name evidence="7" type="ORF">EV379_1165</name>
</gene>
<evidence type="ECO:0000313" key="7">
    <source>
        <dbReference type="EMBL" id="RZU64854.1"/>
    </source>
</evidence>
<organism evidence="7 8">
    <name type="scientific">Microterricola gilva</name>
    <dbReference type="NCBI Taxonomy" id="393267"/>
    <lineage>
        <taxon>Bacteria</taxon>
        <taxon>Bacillati</taxon>
        <taxon>Actinomycetota</taxon>
        <taxon>Actinomycetes</taxon>
        <taxon>Micrococcales</taxon>
        <taxon>Microbacteriaceae</taxon>
        <taxon>Microterricola</taxon>
    </lineage>
</organism>
<keyword evidence="4 6" id="KW-1133">Transmembrane helix</keyword>
<keyword evidence="8" id="KW-1185">Reference proteome</keyword>
<dbReference type="AlphaFoldDB" id="A0A4Q8AK70"/>
<feature type="transmembrane region" description="Helical" evidence="6">
    <location>
        <begin position="217"/>
        <end position="239"/>
    </location>
</feature>
<dbReference type="PANTHER" id="PTHR21716:SF64">
    <property type="entry name" value="AI-2 TRANSPORT PROTEIN TQSA"/>
    <property type="match status" value="1"/>
</dbReference>
<name>A0A4Q8AK70_9MICO</name>
<dbReference type="InterPro" id="IPR002549">
    <property type="entry name" value="AI-2E-like"/>
</dbReference>
<feature type="transmembrane region" description="Helical" evidence="6">
    <location>
        <begin position="245"/>
        <end position="267"/>
    </location>
</feature>
<reference evidence="7 8" key="1">
    <citation type="submission" date="2019-02" db="EMBL/GenBank/DDBJ databases">
        <title>Sequencing the genomes of 1000 actinobacteria strains.</title>
        <authorList>
            <person name="Klenk H.-P."/>
        </authorList>
    </citation>
    <scope>NUCLEOTIDE SEQUENCE [LARGE SCALE GENOMIC DNA]</scope>
    <source>
        <strain evidence="7 8">DSM 18319</strain>
    </source>
</reference>
<evidence type="ECO:0000256" key="1">
    <source>
        <dbReference type="ARBA" id="ARBA00004141"/>
    </source>
</evidence>
<protein>
    <submittedName>
        <fullName evidence="7">Putative PurR-regulated permease PerM</fullName>
    </submittedName>
</protein>
<evidence type="ECO:0000256" key="5">
    <source>
        <dbReference type="ARBA" id="ARBA00023136"/>
    </source>
</evidence>
<feature type="transmembrane region" description="Helical" evidence="6">
    <location>
        <begin position="320"/>
        <end position="342"/>
    </location>
</feature>
<comment type="subcellular location">
    <subcellularLocation>
        <location evidence="1">Membrane</location>
        <topology evidence="1">Multi-pass membrane protein</topology>
    </subcellularLocation>
</comment>
<proteinExistence type="inferred from homology"/>
<evidence type="ECO:0000256" key="6">
    <source>
        <dbReference type="SAM" id="Phobius"/>
    </source>
</evidence>
<keyword evidence="3 6" id="KW-0812">Transmembrane</keyword>
<accession>A0A4Q8AK70</accession>
<keyword evidence="5 6" id="KW-0472">Membrane</keyword>
<feature type="transmembrane region" description="Helical" evidence="6">
    <location>
        <begin position="31"/>
        <end position="47"/>
    </location>
</feature>
<dbReference type="PANTHER" id="PTHR21716">
    <property type="entry name" value="TRANSMEMBRANE PROTEIN"/>
    <property type="match status" value="1"/>
</dbReference>
<dbReference type="GO" id="GO:0055085">
    <property type="term" value="P:transmembrane transport"/>
    <property type="evidence" value="ECO:0007669"/>
    <property type="project" value="TreeGrafter"/>
</dbReference>
<sequence length="394" mass="42070">MWWTRTKTPKAVESYAPEREAELAAPPHRNAFVMVALGGATVAAFGIAGMQSIFAPVFFALVLTICVHPLRTTLEERGVPRGIATGSVITAVVVLLGGFGWAFILALGQFAALLPQYGPQLSAFAGSLADALSTIGFGPEQINDFINGFDPTRLVSFFTDILGSVAGLTTSVVIVLTMLILMAMDAAFIPTLFKQLGASKPLVVKSMNTYASGVRRYMVVTTVLGAAQGLVNWAALAILGIPGAALWGMLSFLCSFIPNIGYFIAIIPPLIFGLLTGGWPMVIAVVLIYGVINGIIQSVIQPRVVGGAVSLSQSITFFSVLFWALLIGPIGAILAIPLSLLVRALLIDSNPAAWWWRPVIGDLDETKQLMKEEDSEIKAARVQRKAEKRLNETP</sequence>
<comment type="similarity">
    <text evidence="2">Belongs to the autoinducer-2 exporter (AI-2E) (TC 2.A.86) family.</text>
</comment>
<evidence type="ECO:0000256" key="3">
    <source>
        <dbReference type="ARBA" id="ARBA00022692"/>
    </source>
</evidence>
<evidence type="ECO:0000256" key="4">
    <source>
        <dbReference type="ARBA" id="ARBA00022989"/>
    </source>
</evidence>
<comment type="caution">
    <text evidence="7">The sequence shown here is derived from an EMBL/GenBank/DDBJ whole genome shotgun (WGS) entry which is preliminary data.</text>
</comment>
<dbReference type="EMBL" id="SHLC01000001">
    <property type="protein sequence ID" value="RZU64854.1"/>
    <property type="molecule type" value="Genomic_DNA"/>
</dbReference>
<dbReference type="GO" id="GO:0016020">
    <property type="term" value="C:membrane"/>
    <property type="evidence" value="ECO:0007669"/>
    <property type="project" value="UniProtKB-SubCell"/>
</dbReference>
<feature type="transmembrane region" description="Helical" evidence="6">
    <location>
        <begin position="279"/>
        <end position="300"/>
    </location>
</feature>
<dbReference type="RefSeq" id="WP_130505289.1">
    <property type="nucleotide sequence ID" value="NZ_SHLC01000001.1"/>
</dbReference>
<dbReference type="OrthoDB" id="9799225at2"/>
<dbReference type="Proteomes" id="UP000291483">
    <property type="component" value="Unassembled WGS sequence"/>
</dbReference>
<evidence type="ECO:0000313" key="8">
    <source>
        <dbReference type="Proteomes" id="UP000291483"/>
    </source>
</evidence>
<feature type="transmembrane region" description="Helical" evidence="6">
    <location>
        <begin position="161"/>
        <end position="184"/>
    </location>
</feature>
<feature type="transmembrane region" description="Helical" evidence="6">
    <location>
        <begin position="53"/>
        <end position="70"/>
    </location>
</feature>
<evidence type="ECO:0000256" key="2">
    <source>
        <dbReference type="ARBA" id="ARBA00009773"/>
    </source>
</evidence>
<dbReference type="Pfam" id="PF01594">
    <property type="entry name" value="AI-2E_transport"/>
    <property type="match status" value="1"/>
</dbReference>